<dbReference type="InterPro" id="IPR043128">
    <property type="entry name" value="Rev_trsase/Diguanyl_cyclase"/>
</dbReference>
<evidence type="ECO:0000256" key="10">
    <source>
        <dbReference type="SAM" id="MobiDB-lite"/>
    </source>
</evidence>
<dbReference type="AlphaFoldDB" id="A0ABD0PA98"/>
<evidence type="ECO:0000256" key="1">
    <source>
        <dbReference type="ARBA" id="ARBA00010879"/>
    </source>
</evidence>
<evidence type="ECO:0000256" key="4">
    <source>
        <dbReference type="ARBA" id="ARBA00022695"/>
    </source>
</evidence>
<dbReference type="PANTHER" id="PTHR37984:SF5">
    <property type="entry name" value="PROTEIN NYNRIN-LIKE"/>
    <property type="match status" value="1"/>
</dbReference>
<evidence type="ECO:0000313" key="13">
    <source>
        <dbReference type="Proteomes" id="UP001529510"/>
    </source>
</evidence>
<proteinExistence type="inferred from homology"/>
<reference evidence="12 13" key="1">
    <citation type="submission" date="2024-05" db="EMBL/GenBank/DDBJ databases">
        <title>Genome sequencing and assembly of Indian major carp, Cirrhinus mrigala (Hamilton, 1822).</title>
        <authorList>
            <person name="Mohindra V."/>
            <person name="Chowdhury L.M."/>
            <person name="Lal K."/>
            <person name="Jena J.K."/>
        </authorList>
    </citation>
    <scope>NUCLEOTIDE SEQUENCE [LARGE SCALE GENOMIC DNA]</scope>
    <source>
        <strain evidence="12">CM1030</strain>
        <tissue evidence="12">Blood</tissue>
    </source>
</reference>
<protein>
    <recommendedName>
        <fullName evidence="9">Gypsy retrotransposon integrase-like protein 1</fullName>
        <ecNumber evidence="2">3.1.26.4</ecNumber>
    </recommendedName>
</protein>
<accession>A0ABD0PA98</accession>
<name>A0ABD0PA98_CIRMR</name>
<organism evidence="12 13">
    <name type="scientific">Cirrhinus mrigala</name>
    <name type="common">Mrigala</name>
    <dbReference type="NCBI Taxonomy" id="683832"/>
    <lineage>
        <taxon>Eukaryota</taxon>
        <taxon>Metazoa</taxon>
        <taxon>Chordata</taxon>
        <taxon>Craniata</taxon>
        <taxon>Vertebrata</taxon>
        <taxon>Euteleostomi</taxon>
        <taxon>Actinopterygii</taxon>
        <taxon>Neopterygii</taxon>
        <taxon>Teleostei</taxon>
        <taxon>Ostariophysi</taxon>
        <taxon>Cypriniformes</taxon>
        <taxon>Cyprinidae</taxon>
        <taxon>Labeoninae</taxon>
        <taxon>Labeonini</taxon>
        <taxon>Cirrhinus</taxon>
    </lineage>
</organism>
<dbReference type="CDD" id="cd09274">
    <property type="entry name" value="RNase_HI_RT_Ty3"/>
    <property type="match status" value="1"/>
</dbReference>
<dbReference type="Gene3D" id="3.10.10.10">
    <property type="entry name" value="HIV Type 1 Reverse Transcriptase, subunit A, domain 1"/>
    <property type="match status" value="1"/>
</dbReference>
<feature type="region of interest" description="Disordered" evidence="10">
    <location>
        <begin position="58"/>
        <end position="86"/>
    </location>
</feature>
<dbReference type="Pfam" id="PF17921">
    <property type="entry name" value="Integrase_H2C2"/>
    <property type="match status" value="1"/>
</dbReference>
<gene>
    <name evidence="12" type="ORF">M9458_035604</name>
</gene>
<keyword evidence="4" id="KW-0548">Nucleotidyltransferase</keyword>
<dbReference type="FunFam" id="3.10.20.370:FF:000003">
    <property type="entry name" value="Transposon Tf2-6 polyprotein"/>
    <property type="match status" value="1"/>
</dbReference>
<feature type="non-terminal residue" evidence="12">
    <location>
        <position position="847"/>
    </location>
</feature>
<dbReference type="Proteomes" id="UP001529510">
    <property type="component" value="Unassembled WGS sequence"/>
</dbReference>
<dbReference type="SUPFAM" id="SSF56672">
    <property type="entry name" value="DNA/RNA polymerases"/>
    <property type="match status" value="1"/>
</dbReference>
<keyword evidence="7" id="KW-0378">Hydrolase</keyword>
<evidence type="ECO:0000256" key="3">
    <source>
        <dbReference type="ARBA" id="ARBA00022679"/>
    </source>
</evidence>
<comment type="similarity">
    <text evidence="1">Belongs to the beta type-B retroviral polymerase family. HERV class-II K(HML-2) pol subfamily.</text>
</comment>
<dbReference type="Pfam" id="PF17917">
    <property type="entry name" value="RT_RNaseH"/>
    <property type="match status" value="1"/>
</dbReference>
<keyword evidence="3" id="KW-0808">Transferase</keyword>
<dbReference type="PANTHER" id="PTHR37984">
    <property type="entry name" value="PROTEIN CBG26694"/>
    <property type="match status" value="1"/>
</dbReference>
<dbReference type="GO" id="GO:0004523">
    <property type="term" value="F:RNA-DNA hybrid ribonuclease activity"/>
    <property type="evidence" value="ECO:0007669"/>
    <property type="project" value="UniProtKB-EC"/>
</dbReference>
<keyword evidence="6" id="KW-0255">Endonuclease</keyword>
<feature type="domain" description="Reverse transcriptase" evidence="11">
    <location>
        <begin position="298"/>
        <end position="477"/>
    </location>
</feature>
<dbReference type="InterPro" id="IPR043502">
    <property type="entry name" value="DNA/RNA_pol_sf"/>
</dbReference>
<dbReference type="Gene3D" id="1.10.340.70">
    <property type="match status" value="1"/>
</dbReference>
<dbReference type="PROSITE" id="PS50878">
    <property type="entry name" value="RT_POL"/>
    <property type="match status" value="1"/>
</dbReference>
<evidence type="ECO:0000313" key="12">
    <source>
        <dbReference type="EMBL" id="KAL0171008.1"/>
    </source>
</evidence>
<sequence>MDSAEETELRRALSQQGVLLGRQQEELEASRNAYAQVSLQLSQLVERLDQLQVSASAAQAAAPVPGPERAVSRHAEPRLNPPAPYSGEPNSCRSFLSQCSLVFALQGEGEQGELSVSVYSIEFRTLAASCGWNEKALWDHFLHGLAEHVKDEIYSLELPAGLDGLIDLAIQVDDRITLRSRHRRGGFPRERVTSAESVTARDTISQCLVLPEEEPMQVGRVMSCSVLQEEPVSLADVPEVYHDLRAVFSKSRASSLPPHRPYDCAIDLLPGTSPPRGRLYSLSGPEREAMERYIHDSLAAGIIRPSSSPAGAGFFFVEKKDGSLCPCIDYRGLNDITVKNRYPLPLMSSAFELLQGATIFTKLDLRSAYHLVRIREGDEWKTAFNTHTGHFEYLVMPFGLSYSPAVFQALVKDVLRDMVDRFVFVYLDDILIFSQNEHDHVQHVRRVLQRLLENRLFAKVEKCQFHAQSVPFLGFVLSPEGIRMDLAKVKAVADWPTPDSRRAVQRFLGFANFYRRFIRNFSQVALPLMDLTSTKKRFCWLSQAQTAFENLKSRFISAPILTTPDSSRQFIVEVDASEVGVGAVLSQRSPSDERIHPCAFFSHRLTPTERNYDIGNRELLAVKLALEEWRHWLEGAGFPFIVWTDHKNLEYIRTAKRMNSRQARWALFFGRFRFTISYRPGSKNGKPDALSRIFEAKASPAPPVAILHPERVVVAAVTWGVESRVRTALGDATVPAGCPESLLFVPESLRTSVLHWGHSSSLACHPGATRTHRLIKQRFWWPSMARDARRFVAACPICAAGKGSNRPPAGLLQLLSVPSRPWSHIAMDFVTGLPPSNGKTVVLTVVD</sequence>
<keyword evidence="8" id="KW-0695">RNA-directed DNA polymerase</keyword>
<evidence type="ECO:0000259" key="11">
    <source>
        <dbReference type="PROSITE" id="PS50878"/>
    </source>
</evidence>
<dbReference type="EC" id="3.1.26.4" evidence="2"/>
<evidence type="ECO:0000256" key="9">
    <source>
        <dbReference type="ARBA" id="ARBA00039658"/>
    </source>
</evidence>
<dbReference type="FunFam" id="1.10.340.70:FF:000001">
    <property type="entry name" value="Retrovirus-related Pol polyprotein from transposon gypsy-like Protein"/>
    <property type="match status" value="1"/>
</dbReference>
<keyword evidence="13" id="KW-1185">Reference proteome</keyword>
<keyword evidence="5" id="KW-0540">Nuclease</keyword>
<evidence type="ECO:0000256" key="7">
    <source>
        <dbReference type="ARBA" id="ARBA00022801"/>
    </source>
</evidence>
<dbReference type="InterPro" id="IPR041588">
    <property type="entry name" value="Integrase_H2C2"/>
</dbReference>
<evidence type="ECO:0000256" key="6">
    <source>
        <dbReference type="ARBA" id="ARBA00022759"/>
    </source>
</evidence>
<dbReference type="Gene3D" id="3.30.70.270">
    <property type="match status" value="2"/>
</dbReference>
<dbReference type="InterPro" id="IPR041373">
    <property type="entry name" value="RT_RNaseH"/>
</dbReference>
<dbReference type="InterPro" id="IPR050951">
    <property type="entry name" value="Retrovirus_Pol_polyprotein"/>
</dbReference>
<dbReference type="Gene3D" id="3.10.20.370">
    <property type="match status" value="1"/>
</dbReference>
<evidence type="ECO:0000256" key="2">
    <source>
        <dbReference type="ARBA" id="ARBA00012180"/>
    </source>
</evidence>
<evidence type="ECO:0000256" key="5">
    <source>
        <dbReference type="ARBA" id="ARBA00022722"/>
    </source>
</evidence>
<comment type="caution">
    <text evidence="12">The sequence shown here is derived from an EMBL/GenBank/DDBJ whole genome shotgun (WGS) entry which is preliminary data.</text>
</comment>
<dbReference type="EMBL" id="JAMKFB020000017">
    <property type="protein sequence ID" value="KAL0171008.1"/>
    <property type="molecule type" value="Genomic_DNA"/>
</dbReference>
<evidence type="ECO:0000256" key="8">
    <source>
        <dbReference type="ARBA" id="ARBA00022918"/>
    </source>
</evidence>
<dbReference type="GO" id="GO:0003964">
    <property type="term" value="F:RNA-directed DNA polymerase activity"/>
    <property type="evidence" value="ECO:0007669"/>
    <property type="project" value="UniProtKB-KW"/>
</dbReference>
<dbReference type="Pfam" id="PF00078">
    <property type="entry name" value="RVT_1"/>
    <property type="match status" value="1"/>
</dbReference>
<dbReference type="InterPro" id="IPR000477">
    <property type="entry name" value="RT_dom"/>
</dbReference>
<dbReference type="FunFam" id="3.30.70.270:FF:000020">
    <property type="entry name" value="Transposon Tf2-6 polyprotein-like Protein"/>
    <property type="match status" value="1"/>
</dbReference>
<dbReference type="CDD" id="cd01647">
    <property type="entry name" value="RT_LTR"/>
    <property type="match status" value="1"/>
</dbReference>